<evidence type="ECO:0000313" key="2">
    <source>
        <dbReference type="Proteomes" id="UP000499080"/>
    </source>
</evidence>
<dbReference type="EMBL" id="BGPR01000334">
    <property type="protein sequence ID" value="GBM13807.1"/>
    <property type="molecule type" value="Genomic_DNA"/>
</dbReference>
<evidence type="ECO:0000313" key="1">
    <source>
        <dbReference type="EMBL" id="GBM13807.1"/>
    </source>
</evidence>
<dbReference type="Proteomes" id="UP000499080">
    <property type="component" value="Unassembled WGS sequence"/>
</dbReference>
<reference evidence="1 2" key="1">
    <citation type="journal article" date="2019" name="Sci. Rep.">
        <title>Orb-weaving spider Araneus ventricosus genome elucidates the spidroin gene catalogue.</title>
        <authorList>
            <person name="Kono N."/>
            <person name="Nakamura H."/>
            <person name="Ohtoshi R."/>
            <person name="Moran D.A.P."/>
            <person name="Shinohara A."/>
            <person name="Yoshida Y."/>
            <person name="Fujiwara M."/>
            <person name="Mori M."/>
            <person name="Tomita M."/>
            <person name="Arakawa K."/>
        </authorList>
    </citation>
    <scope>NUCLEOTIDE SEQUENCE [LARGE SCALE GENOMIC DNA]</scope>
</reference>
<accession>A0A4Y2DCF3</accession>
<comment type="caution">
    <text evidence="1">The sequence shown here is derived from an EMBL/GenBank/DDBJ whole genome shotgun (WGS) entry which is preliminary data.</text>
</comment>
<protein>
    <submittedName>
        <fullName evidence="1">Uncharacterized protein</fullName>
    </submittedName>
</protein>
<gene>
    <name evidence="1" type="ORF">AVEN_50149_1</name>
</gene>
<name>A0A4Y2DCF3_ARAVE</name>
<sequence length="86" mass="9693">MTSSYSCSVYDVVVHHLSLVTTLLQNRGYKHPYAVQVGYPAEKWSPPCAVSCWTLKSGIFPSRELQTTDRLPENLPFSIRICSDSE</sequence>
<dbReference type="AlphaFoldDB" id="A0A4Y2DCF3"/>
<organism evidence="1 2">
    <name type="scientific">Araneus ventricosus</name>
    <name type="common">Orbweaver spider</name>
    <name type="synonym">Epeira ventricosa</name>
    <dbReference type="NCBI Taxonomy" id="182803"/>
    <lineage>
        <taxon>Eukaryota</taxon>
        <taxon>Metazoa</taxon>
        <taxon>Ecdysozoa</taxon>
        <taxon>Arthropoda</taxon>
        <taxon>Chelicerata</taxon>
        <taxon>Arachnida</taxon>
        <taxon>Araneae</taxon>
        <taxon>Araneomorphae</taxon>
        <taxon>Entelegynae</taxon>
        <taxon>Araneoidea</taxon>
        <taxon>Araneidae</taxon>
        <taxon>Araneus</taxon>
    </lineage>
</organism>
<keyword evidence="2" id="KW-1185">Reference proteome</keyword>
<proteinExistence type="predicted"/>